<dbReference type="SUPFAM" id="SSF56553">
    <property type="entry name" value="Insert subdomain of RNA polymerase alpha subunit"/>
    <property type="match status" value="1"/>
</dbReference>
<evidence type="ECO:0000256" key="1">
    <source>
        <dbReference type="ARBA" id="ARBA00022478"/>
    </source>
</evidence>
<dbReference type="AlphaFoldDB" id="A0A6C0KJF4"/>
<evidence type="ECO:0000256" key="2">
    <source>
        <dbReference type="ARBA" id="ARBA00023163"/>
    </source>
</evidence>
<dbReference type="PANTHER" id="PTHR11800:SF2">
    <property type="entry name" value="DNA-DIRECTED RNA POLYMERASE II SUBUNIT RPB3"/>
    <property type="match status" value="1"/>
</dbReference>
<dbReference type="Pfam" id="PF01193">
    <property type="entry name" value="RNA_pol_L"/>
    <property type="match status" value="1"/>
</dbReference>
<feature type="domain" description="DNA-directed RNA polymerase RpoA/D/Rpb3-type" evidence="3">
    <location>
        <begin position="14"/>
        <end position="262"/>
    </location>
</feature>
<accession>A0A6C0KJF4</accession>
<dbReference type="Gene3D" id="2.170.120.12">
    <property type="entry name" value="DNA-directed RNA polymerase, insert domain"/>
    <property type="match status" value="1"/>
</dbReference>
<dbReference type="InterPro" id="IPR050518">
    <property type="entry name" value="Rpo3/RPB3_RNA_Pol_subunit"/>
</dbReference>
<dbReference type="GO" id="GO:0006351">
    <property type="term" value="P:DNA-templated transcription"/>
    <property type="evidence" value="ECO:0007669"/>
    <property type="project" value="InterPro"/>
</dbReference>
<keyword evidence="1" id="KW-0240">DNA-directed RNA polymerase</keyword>
<dbReference type="Gene3D" id="3.30.1360.10">
    <property type="entry name" value="RNA polymerase, RBP11-like subunit"/>
    <property type="match status" value="2"/>
</dbReference>
<name>A0A6C0KJF4_9ZZZZ</name>
<dbReference type="SMART" id="SM00662">
    <property type="entry name" value="RPOLD"/>
    <property type="match status" value="1"/>
</dbReference>
<proteinExistence type="predicted"/>
<sequence>MDPIISDINEENGYLRFTLENVNTSIANALRRIIISEIPTVVIRTFPYDKNDVSIEINNTTLNNEIIKQRLGCIPIHIKDLSIHLEDYLLELNKTNTSSEIEYLTTEDIKIKNVKIDKYISETELQKIFPKNIITNDFILINRLKPKISNDIKGEQMKLTAKMSVGTAKEDGRYNVASTISYAFSIDSAKQNSAWLKYKSGLNTEIDIEKEKQNWYLHDGKRFVKSNSFDFIIETIGVYTNMELIKKACDIMIQKFNYINNLIDKQELPIKETVNTLNNCYDITLKNEDYTLGKVLEYLLHEQYYANNNILTYVGFKKFHPHDDESIIRISFKNSVKDISVINEYIKNINIMGIKIYEKISNLF</sequence>
<dbReference type="InterPro" id="IPR036603">
    <property type="entry name" value="RBP11-like"/>
</dbReference>
<keyword evidence="2" id="KW-0804">Transcription</keyword>
<dbReference type="GO" id="GO:0000428">
    <property type="term" value="C:DNA-directed RNA polymerase complex"/>
    <property type="evidence" value="ECO:0007669"/>
    <property type="project" value="UniProtKB-KW"/>
</dbReference>
<dbReference type="InterPro" id="IPR011263">
    <property type="entry name" value="DNA-dir_RNA_pol_RpoA/D/Rpb3"/>
</dbReference>
<dbReference type="GO" id="GO:0046983">
    <property type="term" value="F:protein dimerization activity"/>
    <property type="evidence" value="ECO:0007669"/>
    <property type="project" value="InterPro"/>
</dbReference>
<protein>
    <recommendedName>
        <fullName evidence="3">DNA-directed RNA polymerase RpoA/D/Rpb3-type domain-containing protein</fullName>
    </recommendedName>
</protein>
<evidence type="ECO:0000313" key="4">
    <source>
        <dbReference type="EMBL" id="QHU16448.1"/>
    </source>
</evidence>
<dbReference type="PANTHER" id="PTHR11800">
    <property type="entry name" value="DNA-DIRECTED RNA POLYMERASE"/>
    <property type="match status" value="1"/>
</dbReference>
<dbReference type="InterPro" id="IPR036643">
    <property type="entry name" value="RNApol_insert_sf"/>
</dbReference>
<reference evidence="4" key="1">
    <citation type="journal article" date="2020" name="Nature">
        <title>Giant virus diversity and host interactions through global metagenomics.</title>
        <authorList>
            <person name="Schulz F."/>
            <person name="Roux S."/>
            <person name="Paez-Espino D."/>
            <person name="Jungbluth S."/>
            <person name="Walsh D.A."/>
            <person name="Denef V.J."/>
            <person name="McMahon K.D."/>
            <person name="Konstantinidis K.T."/>
            <person name="Eloe-Fadrosh E.A."/>
            <person name="Kyrpides N.C."/>
            <person name="Woyke T."/>
        </authorList>
    </citation>
    <scope>NUCLEOTIDE SEQUENCE</scope>
    <source>
        <strain evidence="4">GVMAG-S-3300011013-78</strain>
    </source>
</reference>
<dbReference type="EMBL" id="MN740882">
    <property type="protein sequence ID" value="QHU16448.1"/>
    <property type="molecule type" value="Genomic_DNA"/>
</dbReference>
<evidence type="ECO:0000259" key="3">
    <source>
        <dbReference type="SMART" id="SM00662"/>
    </source>
</evidence>
<dbReference type="SUPFAM" id="SSF55257">
    <property type="entry name" value="RBP11-like subunits of RNA polymerase"/>
    <property type="match status" value="2"/>
</dbReference>
<organism evidence="4">
    <name type="scientific">viral metagenome</name>
    <dbReference type="NCBI Taxonomy" id="1070528"/>
    <lineage>
        <taxon>unclassified sequences</taxon>
        <taxon>metagenomes</taxon>
        <taxon>organismal metagenomes</taxon>
    </lineage>
</organism>
<dbReference type="GO" id="GO:0003899">
    <property type="term" value="F:DNA-directed RNA polymerase activity"/>
    <property type="evidence" value="ECO:0007669"/>
    <property type="project" value="InterPro"/>
</dbReference>